<keyword evidence="3" id="KW-1185">Reference proteome</keyword>
<organism evidence="2 3">
    <name type="scientific">Dunaliella salina</name>
    <name type="common">Green alga</name>
    <name type="synonym">Protococcus salinus</name>
    <dbReference type="NCBI Taxonomy" id="3046"/>
    <lineage>
        <taxon>Eukaryota</taxon>
        <taxon>Viridiplantae</taxon>
        <taxon>Chlorophyta</taxon>
        <taxon>core chlorophytes</taxon>
        <taxon>Chlorophyceae</taxon>
        <taxon>CS clade</taxon>
        <taxon>Chlamydomonadales</taxon>
        <taxon>Dunaliellaceae</taxon>
        <taxon>Dunaliella</taxon>
    </lineage>
</organism>
<reference evidence="2" key="1">
    <citation type="submission" date="2017-08" db="EMBL/GenBank/DDBJ databases">
        <authorList>
            <person name="Polle J.E."/>
            <person name="Barry K."/>
            <person name="Cushman J."/>
            <person name="Schmutz J."/>
            <person name="Tran D."/>
            <person name="Hathwaick L.T."/>
            <person name="Yim W.C."/>
            <person name="Jenkins J."/>
            <person name="Mckie-Krisberg Z.M."/>
            <person name="Prochnik S."/>
            <person name="Lindquist E."/>
            <person name="Dockter R.B."/>
            <person name="Adam C."/>
            <person name="Molina H."/>
            <person name="Bunkerborg J."/>
            <person name="Jin E."/>
            <person name="Buchheim M."/>
            <person name="Magnuson J."/>
        </authorList>
    </citation>
    <scope>NUCLEOTIDE SEQUENCE</scope>
    <source>
        <strain evidence="2">CCAP 19/18</strain>
    </source>
</reference>
<feature type="transmembrane region" description="Helical" evidence="1">
    <location>
        <begin position="240"/>
        <end position="256"/>
    </location>
</feature>
<comment type="caution">
    <text evidence="2">The sequence shown here is derived from an EMBL/GenBank/DDBJ whole genome shotgun (WGS) entry which is preliminary data.</text>
</comment>
<gene>
    <name evidence="2" type="ORF">DUNSADRAFT_3645</name>
</gene>
<feature type="transmembrane region" description="Helical" evidence="1">
    <location>
        <begin position="215"/>
        <end position="234"/>
    </location>
</feature>
<protein>
    <submittedName>
        <fullName evidence="2">CPLD51 protein required for cyt b6 assembly</fullName>
    </submittedName>
</protein>
<dbReference type="PANTHER" id="PTHR35302:SF1">
    <property type="entry name" value="PROTEIN COFACTOR ASSEMBLY OF COMPLEX C SUBUNIT B CCB1, CHLOROPLASTIC"/>
    <property type="match status" value="1"/>
</dbReference>
<dbReference type="InterPro" id="IPR021919">
    <property type="entry name" value="CCB1"/>
</dbReference>
<proteinExistence type="predicted"/>
<evidence type="ECO:0000256" key="1">
    <source>
        <dbReference type="SAM" id="Phobius"/>
    </source>
</evidence>
<feature type="transmembrane region" description="Helical" evidence="1">
    <location>
        <begin position="128"/>
        <end position="148"/>
    </location>
</feature>
<dbReference type="Pfam" id="PF12046">
    <property type="entry name" value="CCB1"/>
    <property type="match status" value="1"/>
</dbReference>
<evidence type="ECO:0000313" key="3">
    <source>
        <dbReference type="Proteomes" id="UP000815325"/>
    </source>
</evidence>
<keyword evidence="1" id="KW-0472">Membrane</keyword>
<dbReference type="Proteomes" id="UP000815325">
    <property type="component" value="Unassembled WGS sequence"/>
</dbReference>
<keyword evidence="1" id="KW-1133">Transmembrane helix</keyword>
<keyword evidence="1" id="KW-0812">Transmembrane</keyword>
<sequence>MNTSMMLRSHGKQACSLTRIGHPHPFSLKLKQPVQTAIACAQSKCSQPSGVQGGGNSVAPHEEPTTAATLHPNTAVQQPEVAQDYETASAISHSTFLASFTLFLLTNAPEASAQAFEPVNPFTGVYAPGQYVTFALFLMTVPGIWSQIKRAPKASKKRKVYEVDGPAKENAIPLKERARQIVSYFKKYNYETKEMGEVITFVGTYGASKGQAAALTFYTFVGMASVALVMSLVVPQIGNWWYALTLLAPGAWFYYFSRGTRQEEVKVKMATADDELTTDIIIEGDPEEIDRFRKELNLMEKGMVPVKGLLE</sequence>
<name>A0ABQ7GTQ2_DUNSA</name>
<dbReference type="EMBL" id="MU069596">
    <property type="protein sequence ID" value="KAF5837984.1"/>
    <property type="molecule type" value="Genomic_DNA"/>
</dbReference>
<dbReference type="PANTHER" id="PTHR35302">
    <property type="match status" value="1"/>
</dbReference>
<evidence type="ECO:0000313" key="2">
    <source>
        <dbReference type="EMBL" id="KAF5837984.1"/>
    </source>
</evidence>
<accession>A0ABQ7GTQ2</accession>